<dbReference type="AlphaFoldDB" id="A0A078AK07"/>
<evidence type="ECO:0000256" key="4">
    <source>
        <dbReference type="ARBA" id="ARBA00023136"/>
    </source>
</evidence>
<feature type="transmembrane region" description="Helical" evidence="5">
    <location>
        <begin position="54"/>
        <end position="78"/>
    </location>
</feature>
<evidence type="ECO:0000256" key="5">
    <source>
        <dbReference type="SAM" id="Phobius"/>
    </source>
</evidence>
<gene>
    <name evidence="7" type="primary">Contig16647.g17732</name>
    <name evidence="7" type="ORF">STYLEM_11537</name>
</gene>
<feature type="transmembrane region" description="Helical" evidence="5">
    <location>
        <begin position="187"/>
        <end position="206"/>
    </location>
</feature>
<name>A0A078AK07_STYLE</name>
<evidence type="ECO:0000313" key="7">
    <source>
        <dbReference type="EMBL" id="CDW82504.1"/>
    </source>
</evidence>
<evidence type="ECO:0000256" key="3">
    <source>
        <dbReference type="ARBA" id="ARBA00022989"/>
    </source>
</evidence>
<dbReference type="Pfam" id="PF00892">
    <property type="entry name" value="EamA"/>
    <property type="match status" value="1"/>
</dbReference>
<organism evidence="7 8">
    <name type="scientific">Stylonychia lemnae</name>
    <name type="common">Ciliate</name>
    <dbReference type="NCBI Taxonomy" id="5949"/>
    <lineage>
        <taxon>Eukaryota</taxon>
        <taxon>Sar</taxon>
        <taxon>Alveolata</taxon>
        <taxon>Ciliophora</taxon>
        <taxon>Intramacronucleata</taxon>
        <taxon>Spirotrichea</taxon>
        <taxon>Stichotrichia</taxon>
        <taxon>Sporadotrichida</taxon>
        <taxon>Oxytrichidae</taxon>
        <taxon>Stylonychinae</taxon>
        <taxon>Stylonychia</taxon>
    </lineage>
</organism>
<keyword evidence="4 5" id="KW-0472">Membrane</keyword>
<feature type="transmembrane region" description="Helical" evidence="5">
    <location>
        <begin position="124"/>
        <end position="145"/>
    </location>
</feature>
<dbReference type="SUPFAM" id="SSF103481">
    <property type="entry name" value="Multidrug resistance efflux transporter EmrE"/>
    <property type="match status" value="1"/>
</dbReference>
<evidence type="ECO:0000256" key="2">
    <source>
        <dbReference type="ARBA" id="ARBA00022692"/>
    </source>
</evidence>
<dbReference type="InterPro" id="IPR037185">
    <property type="entry name" value="EmrE-like"/>
</dbReference>
<dbReference type="PANTHER" id="PTHR22911:SF6">
    <property type="entry name" value="SOLUTE CARRIER FAMILY 35 MEMBER G1"/>
    <property type="match status" value="1"/>
</dbReference>
<feature type="transmembrane region" description="Helical" evidence="5">
    <location>
        <begin position="31"/>
        <end position="48"/>
    </location>
</feature>
<dbReference type="OrthoDB" id="306876at2759"/>
<proteinExistence type="predicted"/>
<sequence>MVRGYSQALLQILQYKLLKVQRPILDQEQKILIATRTIVNILSMYAYWYALQYLALGVTTSIAFTGPFFSLFLGYLVLKETLKLSEIINMFTCFGGVLLIICFQKPQILQNLDKKALNFDAKTYVFSVILVISQALVGSCIYIILRKLRDVHYTVTNGIYGVSLSIFSTIVWYFGRKLQNPELQYNFDGQQITLILITAVFANLANQLPIQALQYDKIAGAGIIIICSSISMFLKYTSKDE</sequence>
<feature type="transmembrane region" description="Helical" evidence="5">
    <location>
        <begin position="218"/>
        <end position="236"/>
    </location>
</feature>
<reference evidence="7 8" key="1">
    <citation type="submission" date="2014-06" db="EMBL/GenBank/DDBJ databases">
        <authorList>
            <person name="Swart Estienne"/>
        </authorList>
    </citation>
    <scope>NUCLEOTIDE SEQUENCE [LARGE SCALE GENOMIC DNA]</scope>
    <source>
        <strain evidence="7 8">130c</strain>
    </source>
</reference>
<keyword evidence="3 5" id="KW-1133">Transmembrane helix</keyword>
<protein>
    <submittedName>
        <fullName evidence="7">Aaa family atpase</fullName>
    </submittedName>
</protein>
<dbReference type="Proteomes" id="UP000039865">
    <property type="component" value="Unassembled WGS sequence"/>
</dbReference>
<keyword evidence="8" id="KW-1185">Reference proteome</keyword>
<dbReference type="PANTHER" id="PTHR22911">
    <property type="entry name" value="ACYL-MALONYL CONDENSING ENZYME-RELATED"/>
    <property type="match status" value="1"/>
</dbReference>
<dbReference type="EMBL" id="CCKQ01010973">
    <property type="protein sequence ID" value="CDW82504.1"/>
    <property type="molecule type" value="Genomic_DNA"/>
</dbReference>
<accession>A0A078AK07</accession>
<evidence type="ECO:0000256" key="1">
    <source>
        <dbReference type="ARBA" id="ARBA00004141"/>
    </source>
</evidence>
<evidence type="ECO:0000313" key="8">
    <source>
        <dbReference type="Proteomes" id="UP000039865"/>
    </source>
</evidence>
<dbReference type="InParanoid" id="A0A078AK07"/>
<evidence type="ECO:0000259" key="6">
    <source>
        <dbReference type="Pfam" id="PF00892"/>
    </source>
</evidence>
<dbReference type="Gene3D" id="1.10.3730.20">
    <property type="match status" value="1"/>
</dbReference>
<dbReference type="InterPro" id="IPR000620">
    <property type="entry name" value="EamA_dom"/>
</dbReference>
<keyword evidence="2 5" id="KW-0812">Transmembrane</keyword>
<comment type="subcellular location">
    <subcellularLocation>
        <location evidence="1">Membrane</location>
        <topology evidence="1">Multi-pass membrane protein</topology>
    </subcellularLocation>
</comment>
<feature type="transmembrane region" description="Helical" evidence="5">
    <location>
        <begin position="87"/>
        <end position="104"/>
    </location>
</feature>
<dbReference type="GO" id="GO:0016020">
    <property type="term" value="C:membrane"/>
    <property type="evidence" value="ECO:0007669"/>
    <property type="project" value="UniProtKB-SubCell"/>
</dbReference>
<feature type="domain" description="EamA" evidence="6">
    <location>
        <begin position="24"/>
        <end position="101"/>
    </location>
</feature>
<feature type="transmembrane region" description="Helical" evidence="5">
    <location>
        <begin position="157"/>
        <end position="175"/>
    </location>
</feature>